<keyword evidence="1 3" id="KW-0808">Transferase</keyword>
<dbReference type="Gene3D" id="3.40.50.2000">
    <property type="entry name" value="Glycogen Phosphorylase B"/>
    <property type="match status" value="2"/>
</dbReference>
<reference evidence="3 4" key="1">
    <citation type="journal article" date="2019" name="ACS Chem. Biol.">
        <title>Identification and Mobilization of a Cryptic Antibiotic Biosynthesis Gene Locus from a Human-Pathogenic Nocardia Isolate.</title>
        <authorList>
            <person name="Herisse M."/>
            <person name="Ishida K."/>
            <person name="Porter J.L."/>
            <person name="Howden B."/>
            <person name="Hertweck C."/>
            <person name="Stinear T.P."/>
            <person name="Pidot S.J."/>
        </authorList>
    </citation>
    <scope>NUCLEOTIDE SEQUENCE [LARGE SCALE GENOMIC DNA]</scope>
    <source>
        <strain evidence="3 4">AUSMDU00012717</strain>
    </source>
</reference>
<dbReference type="GO" id="GO:0017000">
    <property type="term" value="P:antibiotic biosynthetic process"/>
    <property type="evidence" value="ECO:0007669"/>
    <property type="project" value="UniProtKB-ARBA"/>
</dbReference>
<dbReference type="KEGG" id="nah:F5544_32040"/>
<dbReference type="PANTHER" id="PTHR48050">
    <property type="entry name" value="STEROL 3-BETA-GLUCOSYLTRANSFERASE"/>
    <property type="match status" value="1"/>
</dbReference>
<evidence type="ECO:0000256" key="1">
    <source>
        <dbReference type="ARBA" id="ARBA00022679"/>
    </source>
</evidence>
<dbReference type="InterPro" id="IPR035595">
    <property type="entry name" value="UDP_glycos_trans_CS"/>
</dbReference>
<dbReference type="InterPro" id="IPR050426">
    <property type="entry name" value="Glycosyltransferase_28"/>
</dbReference>
<evidence type="ECO:0000313" key="3">
    <source>
        <dbReference type="EMBL" id="QIS14247.1"/>
    </source>
</evidence>
<dbReference type="CDD" id="cd03784">
    <property type="entry name" value="GT1_Gtf-like"/>
    <property type="match status" value="1"/>
</dbReference>
<dbReference type="Pfam" id="PF06722">
    <property type="entry name" value="EryCIII-like_C"/>
    <property type="match status" value="1"/>
</dbReference>
<keyword evidence="4" id="KW-1185">Reference proteome</keyword>
<dbReference type="EMBL" id="CP046172">
    <property type="protein sequence ID" value="QIS14247.1"/>
    <property type="molecule type" value="Genomic_DNA"/>
</dbReference>
<dbReference type="RefSeq" id="WP_167476684.1">
    <property type="nucleotide sequence ID" value="NZ_CP046172.1"/>
</dbReference>
<dbReference type="GO" id="GO:0008194">
    <property type="term" value="F:UDP-glycosyltransferase activity"/>
    <property type="evidence" value="ECO:0007669"/>
    <property type="project" value="InterPro"/>
</dbReference>
<dbReference type="AlphaFoldDB" id="A0A6G9YME7"/>
<evidence type="ECO:0000259" key="2">
    <source>
        <dbReference type="Pfam" id="PF06722"/>
    </source>
</evidence>
<dbReference type="SUPFAM" id="SSF53756">
    <property type="entry name" value="UDP-Glycosyltransferase/glycogen phosphorylase"/>
    <property type="match status" value="1"/>
</dbReference>
<organism evidence="3 4">
    <name type="scientific">Nocardia arthritidis</name>
    <dbReference type="NCBI Taxonomy" id="228602"/>
    <lineage>
        <taxon>Bacteria</taxon>
        <taxon>Bacillati</taxon>
        <taxon>Actinomycetota</taxon>
        <taxon>Actinomycetes</taxon>
        <taxon>Mycobacteriales</taxon>
        <taxon>Nocardiaceae</taxon>
        <taxon>Nocardia</taxon>
    </lineage>
</organism>
<dbReference type="InterPro" id="IPR002213">
    <property type="entry name" value="UDP_glucos_trans"/>
</dbReference>
<gene>
    <name evidence="3" type="ORF">F5544_32040</name>
</gene>
<dbReference type="GO" id="GO:0016758">
    <property type="term" value="F:hexosyltransferase activity"/>
    <property type="evidence" value="ECO:0007669"/>
    <property type="project" value="UniProtKB-ARBA"/>
</dbReference>
<protein>
    <submittedName>
        <fullName evidence="3">Glycosyltransferase</fullName>
    </submittedName>
</protein>
<feature type="domain" description="Erythromycin biosynthesis protein CIII-like C-terminal" evidence="2">
    <location>
        <begin position="264"/>
        <end position="401"/>
    </location>
</feature>
<proteinExistence type="predicted"/>
<dbReference type="PROSITE" id="PS00375">
    <property type="entry name" value="UDPGT"/>
    <property type="match status" value="1"/>
</dbReference>
<evidence type="ECO:0000313" key="4">
    <source>
        <dbReference type="Proteomes" id="UP000503540"/>
    </source>
</evidence>
<dbReference type="PANTHER" id="PTHR48050:SF13">
    <property type="entry name" value="STEROL 3-BETA-GLUCOSYLTRANSFERASE UGT80A2"/>
    <property type="match status" value="1"/>
</dbReference>
<name>A0A6G9YME7_9NOCA</name>
<sequence length="407" mass="43269">MRVLCTITGSVGHLNSVLPLARAVTAAGHEVAFACTAELAPRLDGAAGVVHPVLPGMAQVLAPLIELLCGRMTLDPEVMAGFGTPAGQITWVATGPHLVDAFRRLLPIAERFRPDLLIRDGGELSGCLLAEALDIPHISAPSGDGNILEPERVRDPLNERRAELGLPARSDPFAIFPFGRFDCVPPEYSFATFPGPSPIAYRQPPLNEHQVLVPDIADLPPERPFVVAAVGSEFPLMESAEQAGVDLGDELRNPALTIGAVARALSELDCHAVVSTGGIAADKVGGGADNVRVVEWMSQPLLLECAQLFVTHGGYNSIREAMASGTPMVVLPQYGDNLTNADLVERYGLGLRVNDRSPSAIAEACRKVLTDASFGDRMRQVRRAMSALPEVADMVPRLEALAGARTH</sequence>
<accession>A0A6G9YME7</accession>
<dbReference type="InterPro" id="IPR010610">
    <property type="entry name" value="EryCIII-like_C"/>
</dbReference>
<dbReference type="Proteomes" id="UP000503540">
    <property type="component" value="Chromosome"/>
</dbReference>